<feature type="region of interest" description="Disordered" evidence="1">
    <location>
        <begin position="62"/>
        <end position="91"/>
    </location>
</feature>
<evidence type="ECO:0000313" key="2">
    <source>
        <dbReference type="EMBL" id="KAL1115967.1"/>
    </source>
</evidence>
<dbReference type="AlphaFoldDB" id="A0ABD0XXI4"/>
<keyword evidence="3" id="KW-1185">Reference proteome</keyword>
<evidence type="ECO:0000256" key="1">
    <source>
        <dbReference type="SAM" id="MobiDB-lite"/>
    </source>
</evidence>
<feature type="compositionally biased region" description="Polar residues" evidence="1">
    <location>
        <begin position="207"/>
        <end position="217"/>
    </location>
</feature>
<feature type="compositionally biased region" description="Polar residues" evidence="1">
    <location>
        <begin position="81"/>
        <end position="91"/>
    </location>
</feature>
<feature type="region of interest" description="Disordered" evidence="1">
    <location>
        <begin position="145"/>
        <end position="217"/>
    </location>
</feature>
<reference evidence="2 3" key="1">
    <citation type="submission" date="2024-07" db="EMBL/GenBank/DDBJ databases">
        <title>Chromosome-level genome assembly of the water stick insect Ranatra chinensis (Heteroptera: Nepidae).</title>
        <authorList>
            <person name="Liu X."/>
        </authorList>
    </citation>
    <scope>NUCLEOTIDE SEQUENCE [LARGE SCALE GENOMIC DNA]</scope>
    <source>
        <strain evidence="2">Cailab_2021Rc</strain>
        <tissue evidence="2">Muscle</tissue>
    </source>
</reference>
<protein>
    <submittedName>
        <fullName evidence="2">Uncharacterized protein</fullName>
    </submittedName>
</protein>
<proteinExistence type="predicted"/>
<dbReference type="Proteomes" id="UP001558652">
    <property type="component" value="Unassembled WGS sequence"/>
</dbReference>
<sequence length="217" mass="23656">MLSSLVSCPPRSVSRTARGHSKTPLRTLKDRAKAIILRCCRRRRPVASSFSALRVVVRTRDGRGDGPGIARDTERPHGGATNDSRPVTTPATGQYTYYRVMAASKLPGWGGSGAGRGGDERGHQGWGASVGGTERVKINTVEKFKPSQNRKGSSHRLNNTQLNTETVSEGRTKLQDEFEINRPNAGRRGVGSRARRLRREGVGTRVTPQIRSGKNSK</sequence>
<dbReference type="EMBL" id="JBFDAA010000018">
    <property type="protein sequence ID" value="KAL1115967.1"/>
    <property type="molecule type" value="Genomic_DNA"/>
</dbReference>
<accession>A0ABD0XXI4</accession>
<feature type="compositionally biased region" description="Polar residues" evidence="1">
    <location>
        <begin position="146"/>
        <end position="167"/>
    </location>
</feature>
<feature type="region of interest" description="Disordered" evidence="1">
    <location>
        <begin position="111"/>
        <end position="130"/>
    </location>
</feature>
<feature type="compositionally biased region" description="Basic and acidic residues" evidence="1">
    <location>
        <begin position="168"/>
        <end position="180"/>
    </location>
</feature>
<name>A0ABD0XXI4_9HEMI</name>
<evidence type="ECO:0000313" key="3">
    <source>
        <dbReference type="Proteomes" id="UP001558652"/>
    </source>
</evidence>
<gene>
    <name evidence="2" type="ORF">AAG570_005462</name>
</gene>
<comment type="caution">
    <text evidence="2">The sequence shown here is derived from an EMBL/GenBank/DDBJ whole genome shotgun (WGS) entry which is preliminary data.</text>
</comment>
<organism evidence="2 3">
    <name type="scientific">Ranatra chinensis</name>
    <dbReference type="NCBI Taxonomy" id="642074"/>
    <lineage>
        <taxon>Eukaryota</taxon>
        <taxon>Metazoa</taxon>
        <taxon>Ecdysozoa</taxon>
        <taxon>Arthropoda</taxon>
        <taxon>Hexapoda</taxon>
        <taxon>Insecta</taxon>
        <taxon>Pterygota</taxon>
        <taxon>Neoptera</taxon>
        <taxon>Paraneoptera</taxon>
        <taxon>Hemiptera</taxon>
        <taxon>Heteroptera</taxon>
        <taxon>Panheteroptera</taxon>
        <taxon>Nepomorpha</taxon>
        <taxon>Nepidae</taxon>
        <taxon>Ranatrinae</taxon>
        <taxon>Ranatra</taxon>
    </lineage>
</organism>
<feature type="region of interest" description="Disordered" evidence="1">
    <location>
        <begin position="1"/>
        <end position="26"/>
    </location>
</feature>